<keyword evidence="4" id="KW-1185">Reference proteome</keyword>
<dbReference type="EMBL" id="JACRST010000001">
    <property type="protein sequence ID" value="MBC8545543.1"/>
    <property type="molecule type" value="Genomic_DNA"/>
</dbReference>
<comment type="caution">
    <text evidence="3">The sequence shown here is derived from an EMBL/GenBank/DDBJ whole genome shotgun (WGS) entry which is preliminary data.</text>
</comment>
<dbReference type="InterPro" id="IPR011765">
    <property type="entry name" value="Pept_M16_N"/>
</dbReference>
<organism evidence="3 4">
    <name type="scientific">Ligaoa zhengdingensis</name>
    <dbReference type="NCBI Taxonomy" id="2763658"/>
    <lineage>
        <taxon>Bacteria</taxon>
        <taxon>Bacillati</taxon>
        <taxon>Bacillota</taxon>
        <taxon>Clostridia</taxon>
        <taxon>Eubacteriales</taxon>
        <taxon>Oscillospiraceae</taxon>
        <taxon>Ligaoa</taxon>
    </lineage>
</organism>
<evidence type="ECO:0000313" key="3">
    <source>
        <dbReference type="EMBL" id="MBC8545543.1"/>
    </source>
</evidence>
<evidence type="ECO:0000259" key="2">
    <source>
        <dbReference type="Pfam" id="PF05193"/>
    </source>
</evidence>
<dbReference type="NCBIfam" id="NF047421">
    <property type="entry name" value="YfmH_fam"/>
    <property type="match status" value="1"/>
</dbReference>
<dbReference type="AlphaFoldDB" id="A0A926DUG7"/>
<dbReference type="Pfam" id="PF00675">
    <property type="entry name" value="Peptidase_M16"/>
    <property type="match status" value="1"/>
</dbReference>
<gene>
    <name evidence="3" type="ORF">H8711_01145</name>
</gene>
<dbReference type="GO" id="GO:0046872">
    <property type="term" value="F:metal ion binding"/>
    <property type="evidence" value="ECO:0007669"/>
    <property type="project" value="InterPro"/>
</dbReference>
<protein>
    <submittedName>
        <fullName evidence="3">Insulinase family protein</fullName>
    </submittedName>
</protein>
<accession>A0A926DUG7</accession>
<feature type="domain" description="Peptidase M16 C-terminal" evidence="2">
    <location>
        <begin position="184"/>
        <end position="359"/>
    </location>
</feature>
<evidence type="ECO:0000259" key="1">
    <source>
        <dbReference type="Pfam" id="PF00675"/>
    </source>
</evidence>
<feature type="domain" description="Peptidase M16 N-terminal" evidence="1">
    <location>
        <begin position="65"/>
        <end position="177"/>
    </location>
</feature>
<dbReference type="RefSeq" id="WP_249281695.1">
    <property type="nucleotide sequence ID" value="NZ_JACRST010000001.1"/>
</dbReference>
<name>A0A926DUG7_9FIRM</name>
<dbReference type="InterPro" id="IPR011249">
    <property type="entry name" value="Metalloenz_LuxS/M16"/>
</dbReference>
<dbReference type="Gene3D" id="3.30.830.10">
    <property type="entry name" value="Metalloenzyme, LuxS/M16 peptidase-like"/>
    <property type="match status" value="2"/>
</dbReference>
<evidence type="ECO:0000313" key="4">
    <source>
        <dbReference type="Proteomes" id="UP000653127"/>
    </source>
</evidence>
<dbReference type="InterPro" id="IPR007863">
    <property type="entry name" value="Peptidase_M16_C"/>
</dbReference>
<proteinExistence type="predicted"/>
<dbReference type="InterPro" id="IPR050361">
    <property type="entry name" value="MPP/UQCRC_Complex"/>
</dbReference>
<dbReference type="Pfam" id="PF05193">
    <property type="entry name" value="Peptidase_M16_C"/>
    <property type="match status" value="1"/>
</dbReference>
<dbReference type="PANTHER" id="PTHR11851">
    <property type="entry name" value="METALLOPROTEASE"/>
    <property type="match status" value="1"/>
</dbReference>
<dbReference type="PANTHER" id="PTHR11851:SF134">
    <property type="entry name" value="ZINC-DEPENDENT PROTEASE"/>
    <property type="match status" value="1"/>
</dbReference>
<reference evidence="3" key="1">
    <citation type="submission" date="2020-08" db="EMBL/GenBank/DDBJ databases">
        <title>Genome public.</title>
        <authorList>
            <person name="Liu C."/>
            <person name="Sun Q."/>
        </authorList>
    </citation>
    <scope>NUCLEOTIDE SEQUENCE</scope>
    <source>
        <strain evidence="3">NSJ-31</strain>
    </source>
</reference>
<dbReference type="Proteomes" id="UP000653127">
    <property type="component" value="Unassembled WGS sequence"/>
</dbReference>
<sequence>MNLTEIRSQRLGDRYYRYQHSSGLTMLLCPKPEFSSAYALFGAEVGSIDTTFKTSKDGDFVTVPAGIAHYLEHKLFESEDGDAFARYAKTGASANAYTSFDKTCYLFSCSENFKESIEILLDFVTHPYFTEETVRKEQGIIGQEIKMYDDNPDWRVLFNLLEALYQNNPVRVDIAGTVESIAQIDADLLYRCYNTFYNLNNMVLAVAGNFEIDTVIEAADRILKPAENLSIEAKVPDEPREVGEHRVEIKLPVAMPMFNIGFKELPGSKRENALGQVLDEILLEIIAGEASPLYRRLYDAGLINSTFGTESFTGRDYCAALFSGESRDPDRVYEELCAEIERIQREGVDAAAFARCKKAIYGRYIRMLSYVDDIASAMLQAHFSNFELYELLDVIADCEIETLNARLRDNFAREYSALSVVAPA</sequence>
<dbReference type="SUPFAM" id="SSF63411">
    <property type="entry name" value="LuxS/MPP-like metallohydrolase"/>
    <property type="match status" value="2"/>
</dbReference>